<dbReference type="EMBL" id="JBHMEP010000001">
    <property type="protein sequence ID" value="MFB9134082.1"/>
    <property type="molecule type" value="Genomic_DNA"/>
</dbReference>
<gene>
    <name evidence="2" type="ORF">ACFFUV_03765</name>
</gene>
<keyword evidence="1" id="KW-0732">Signal</keyword>
<dbReference type="Proteomes" id="UP001589645">
    <property type="component" value="Unassembled WGS sequence"/>
</dbReference>
<feature type="chain" id="PRO_5046319209" evidence="1">
    <location>
        <begin position="21"/>
        <end position="149"/>
    </location>
</feature>
<accession>A0ABV5HK06</accession>
<organism evidence="2 3">
    <name type="scientific">Vibrio olivae</name>
    <dbReference type="NCBI Taxonomy" id="1243002"/>
    <lineage>
        <taxon>Bacteria</taxon>
        <taxon>Pseudomonadati</taxon>
        <taxon>Pseudomonadota</taxon>
        <taxon>Gammaproteobacteria</taxon>
        <taxon>Vibrionales</taxon>
        <taxon>Vibrionaceae</taxon>
        <taxon>Vibrio</taxon>
    </lineage>
</organism>
<sequence length="149" mass="16280">MSYKLSMLLSLLIASPASWACSYDGQFSNPFAESYPGALDVAIATQQAVKNDVIMPTKVLTGTNGLRRVTWWLKVWGDSSPPIPSNSYIYLVDSQLWAQYKQGKAIAVHVAPPKGGVTVVQLTETTLHSLISETLTFEHALDIGLILRT</sequence>
<evidence type="ECO:0000313" key="2">
    <source>
        <dbReference type="EMBL" id="MFB9134082.1"/>
    </source>
</evidence>
<reference evidence="2 3" key="1">
    <citation type="submission" date="2024-09" db="EMBL/GenBank/DDBJ databases">
        <authorList>
            <person name="Sun Q."/>
            <person name="Mori K."/>
        </authorList>
    </citation>
    <scope>NUCLEOTIDE SEQUENCE [LARGE SCALE GENOMIC DNA]</scope>
    <source>
        <strain evidence="2 3">CECT 8064</strain>
    </source>
</reference>
<evidence type="ECO:0000313" key="3">
    <source>
        <dbReference type="Proteomes" id="UP001589645"/>
    </source>
</evidence>
<feature type="signal peptide" evidence="1">
    <location>
        <begin position="1"/>
        <end position="20"/>
    </location>
</feature>
<name>A0ABV5HK06_9VIBR</name>
<keyword evidence="3" id="KW-1185">Reference proteome</keyword>
<protein>
    <submittedName>
        <fullName evidence="2">Uncharacterized protein</fullName>
    </submittedName>
</protein>
<evidence type="ECO:0000256" key="1">
    <source>
        <dbReference type="SAM" id="SignalP"/>
    </source>
</evidence>
<dbReference type="RefSeq" id="WP_390189800.1">
    <property type="nucleotide sequence ID" value="NZ_JBHMEP010000001.1"/>
</dbReference>
<comment type="caution">
    <text evidence="2">The sequence shown here is derived from an EMBL/GenBank/DDBJ whole genome shotgun (WGS) entry which is preliminary data.</text>
</comment>
<proteinExistence type="predicted"/>